<dbReference type="PANTHER" id="PTHR30055:SF234">
    <property type="entry name" value="HTH-TYPE TRANSCRIPTIONAL REGULATOR BETI"/>
    <property type="match status" value="1"/>
</dbReference>
<comment type="caution">
    <text evidence="7">The sequence shown here is derived from an EMBL/GenBank/DDBJ whole genome shotgun (WGS) entry which is preliminary data.</text>
</comment>
<keyword evidence="3 5" id="KW-0238">DNA-binding</keyword>
<dbReference type="EMBL" id="PVTG01000005">
    <property type="protein sequence ID" value="PRY49583.1"/>
    <property type="molecule type" value="Genomic_DNA"/>
</dbReference>
<dbReference type="PANTHER" id="PTHR30055">
    <property type="entry name" value="HTH-TYPE TRANSCRIPTIONAL REGULATOR RUTR"/>
    <property type="match status" value="1"/>
</dbReference>
<evidence type="ECO:0000313" key="7">
    <source>
        <dbReference type="EMBL" id="PRY49583.1"/>
    </source>
</evidence>
<dbReference type="InterPro" id="IPR050109">
    <property type="entry name" value="HTH-type_TetR-like_transc_reg"/>
</dbReference>
<protein>
    <submittedName>
        <fullName evidence="7">TetR family transcriptional regulator</fullName>
    </submittedName>
</protein>
<dbReference type="InterPro" id="IPR001647">
    <property type="entry name" value="HTH_TetR"/>
</dbReference>
<dbReference type="SUPFAM" id="SSF46689">
    <property type="entry name" value="Homeodomain-like"/>
    <property type="match status" value="1"/>
</dbReference>
<accession>A0A2T0TV99</accession>
<feature type="DNA-binding region" description="H-T-H motif" evidence="5">
    <location>
        <begin position="31"/>
        <end position="50"/>
    </location>
</feature>
<dbReference type="PRINTS" id="PR00455">
    <property type="entry name" value="HTHTETR"/>
</dbReference>
<dbReference type="PROSITE" id="PS50977">
    <property type="entry name" value="HTH_TETR_2"/>
    <property type="match status" value="1"/>
</dbReference>
<organism evidence="7 8">
    <name type="scientific">Geodermatophilus tzadiensis</name>
    <dbReference type="NCBI Taxonomy" id="1137988"/>
    <lineage>
        <taxon>Bacteria</taxon>
        <taxon>Bacillati</taxon>
        <taxon>Actinomycetota</taxon>
        <taxon>Actinomycetes</taxon>
        <taxon>Geodermatophilales</taxon>
        <taxon>Geodermatophilaceae</taxon>
        <taxon>Geodermatophilus</taxon>
    </lineage>
</organism>
<feature type="domain" description="HTH tetR-type" evidence="6">
    <location>
        <begin position="8"/>
        <end position="68"/>
    </location>
</feature>
<dbReference type="GO" id="GO:0000976">
    <property type="term" value="F:transcription cis-regulatory region binding"/>
    <property type="evidence" value="ECO:0007669"/>
    <property type="project" value="TreeGrafter"/>
</dbReference>
<proteinExistence type="predicted"/>
<dbReference type="InterPro" id="IPR009057">
    <property type="entry name" value="Homeodomain-like_sf"/>
</dbReference>
<dbReference type="Pfam" id="PF00440">
    <property type="entry name" value="TetR_N"/>
    <property type="match status" value="1"/>
</dbReference>
<keyword evidence="1" id="KW-0678">Repressor</keyword>
<dbReference type="AlphaFoldDB" id="A0A2T0TV99"/>
<evidence type="ECO:0000259" key="6">
    <source>
        <dbReference type="PROSITE" id="PS50977"/>
    </source>
</evidence>
<name>A0A2T0TV99_9ACTN</name>
<evidence type="ECO:0000256" key="2">
    <source>
        <dbReference type="ARBA" id="ARBA00023015"/>
    </source>
</evidence>
<dbReference type="Proteomes" id="UP000239210">
    <property type="component" value="Unassembled WGS sequence"/>
</dbReference>
<evidence type="ECO:0000313" key="8">
    <source>
        <dbReference type="Proteomes" id="UP000239210"/>
    </source>
</evidence>
<dbReference type="GO" id="GO:0003700">
    <property type="term" value="F:DNA-binding transcription factor activity"/>
    <property type="evidence" value="ECO:0007669"/>
    <property type="project" value="TreeGrafter"/>
</dbReference>
<reference evidence="7 8" key="1">
    <citation type="submission" date="2018-03" db="EMBL/GenBank/DDBJ databases">
        <title>Genomic Encyclopedia of Archaeal and Bacterial Type Strains, Phase II (KMG-II): from individual species to whole genera.</title>
        <authorList>
            <person name="Goeker M."/>
        </authorList>
    </citation>
    <scope>NUCLEOTIDE SEQUENCE [LARGE SCALE GENOMIC DNA]</scope>
    <source>
        <strain evidence="7 8">DSM 45416</strain>
    </source>
</reference>
<evidence type="ECO:0000256" key="1">
    <source>
        <dbReference type="ARBA" id="ARBA00022491"/>
    </source>
</evidence>
<sequence length="201" mass="22340">MPKIVDHAARRTEIIEAVWSLIVRKGFTAVTMRELATEAGYANGALARYFPDKESVLRAAFQRAFDATNERARAAIGDQGGLTAFRLLCLEIMPLDEVRLAEARVVIGFWDYAAGQPALVEFFDQSMETWRQEMCMYLGQARAAGEVDADRPDDRVIDAVLALTMGLQINACFSPRHNTPQRQTAVLDDFLAGLRVRALSS</sequence>
<keyword evidence="2" id="KW-0805">Transcription regulation</keyword>
<dbReference type="InterPro" id="IPR039538">
    <property type="entry name" value="BetI_C"/>
</dbReference>
<dbReference type="RefSeq" id="WP_106276560.1">
    <property type="nucleotide sequence ID" value="NZ_PVTG01000005.1"/>
</dbReference>
<dbReference type="InterPro" id="IPR036271">
    <property type="entry name" value="Tet_transcr_reg_TetR-rel_C_sf"/>
</dbReference>
<evidence type="ECO:0000256" key="5">
    <source>
        <dbReference type="PROSITE-ProRule" id="PRU00335"/>
    </source>
</evidence>
<gene>
    <name evidence="7" type="ORF">LY71_10527</name>
</gene>
<evidence type="ECO:0000256" key="3">
    <source>
        <dbReference type="ARBA" id="ARBA00023125"/>
    </source>
</evidence>
<dbReference type="Pfam" id="PF13977">
    <property type="entry name" value="TetR_C_6"/>
    <property type="match status" value="1"/>
</dbReference>
<keyword evidence="4" id="KW-0804">Transcription</keyword>
<dbReference type="Gene3D" id="1.10.357.10">
    <property type="entry name" value="Tetracycline Repressor, domain 2"/>
    <property type="match status" value="1"/>
</dbReference>
<dbReference type="OrthoDB" id="9816296at2"/>
<keyword evidence="8" id="KW-1185">Reference proteome</keyword>
<dbReference type="SUPFAM" id="SSF48498">
    <property type="entry name" value="Tetracyclin repressor-like, C-terminal domain"/>
    <property type="match status" value="1"/>
</dbReference>
<evidence type="ECO:0000256" key="4">
    <source>
        <dbReference type="ARBA" id="ARBA00023163"/>
    </source>
</evidence>